<dbReference type="GO" id="GO:0005524">
    <property type="term" value="F:ATP binding"/>
    <property type="evidence" value="ECO:0007669"/>
    <property type="project" value="UniProtKB-KW"/>
</dbReference>
<keyword evidence="2" id="KW-0547">Nucleotide-binding</keyword>
<dbReference type="PROSITE" id="PS50011">
    <property type="entry name" value="PROTEIN_KINASE_DOM"/>
    <property type="match status" value="1"/>
</dbReference>
<dbReference type="PANTHER" id="PTHR44329">
    <property type="entry name" value="SERINE/THREONINE-PROTEIN KINASE TNNI3K-RELATED"/>
    <property type="match status" value="1"/>
</dbReference>
<accession>A0A9P6H7N4</accession>
<dbReference type="InterPro" id="IPR011009">
    <property type="entry name" value="Kinase-like_dom_sf"/>
</dbReference>
<dbReference type="EMBL" id="WIUZ02000014">
    <property type="protein sequence ID" value="KAF9781221.1"/>
    <property type="molecule type" value="Genomic_DNA"/>
</dbReference>
<feature type="compositionally biased region" description="Basic residues" evidence="5">
    <location>
        <begin position="526"/>
        <end position="535"/>
    </location>
</feature>
<evidence type="ECO:0000256" key="1">
    <source>
        <dbReference type="ARBA" id="ARBA00022679"/>
    </source>
</evidence>
<evidence type="ECO:0000313" key="7">
    <source>
        <dbReference type="EMBL" id="KAF9781221.1"/>
    </source>
</evidence>
<dbReference type="Gene3D" id="1.10.510.10">
    <property type="entry name" value="Transferase(Phosphotransferase) domain 1"/>
    <property type="match status" value="1"/>
</dbReference>
<keyword evidence="1" id="KW-0808">Transferase</keyword>
<reference evidence="7" key="1">
    <citation type="journal article" date="2020" name="Nat. Commun.">
        <title>Large-scale genome sequencing of mycorrhizal fungi provides insights into the early evolution of symbiotic traits.</title>
        <authorList>
            <person name="Miyauchi S."/>
            <person name="Kiss E."/>
            <person name="Kuo A."/>
            <person name="Drula E."/>
            <person name="Kohler A."/>
            <person name="Sanchez-Garcia M."/>
            <person name="Morin E."/>
            <person name="Andreopoulos B."/>
            <person name="Barry K.W."/>
            <person name="Bonito G."/>
            <person name="Buee M."/>
            <person name="Carver A."/>
            <person name="Chen C."/>
            <person name="Cichocki N."/>
            <person name="Clum A."/>
            <person name="Culley D."/>
            <person name="Crous P.W."/>
            <person name="Fauchery L."/>
            <person name="Girlanda M."/>
            <person name="Hayes R.D."/>
            <person name="Keri Z."/>
            <person name="LaButti K."/>
            <person name="Lipzen A."/>
            <person name="Lombard V."/>
            <person name="Magnuson J."/>
            <person name="Maillard F."/>
            <person name="Murat C."/>
            <person name="Nolan M."/>
            <person name="Ohm R.A."/>
            <person name="Pangilinan J."/>
            <person name="Pereira M.F."/>
            <person name="Perotto S."/>
            <person name="Peter M."/>
            <person name="Pfister S."/>
            <person name="Riley R."/>
            <person name="Sitrit Y."/>
            <person name="Stielow J.B."/>
            <person name="Szollosi G."/>
            <person name="Zifcakova L."/>
            <person name="Stursova M."/>
            <person name="Spatafora J.W."/>
            <person name="Tedersoo L."/>
            <person name="Vaario L.M."/>
            <person name="Yamada A."/>
            <person name="Yan M."/>
            <person name="Wang P."/>
            <person name="Xu J."/>
            <person name="Bruns T."/>
            <person name="Baldrian P."/>
            <person name="Vilgalys R."/>
            <person name="Dunand C."/>
            <person name="Henrissat B."/>
            <person name="Grigoriev I.V."/>
            <person name="Hibbett D."/>
            <person name="Nagy L.G."/>
            <person name="Martin F.M."/>
        </authorList>
    </citation>
    <scope>NUCLEOTIDE SEQUENCE</scope>
    <source>
        <strain evidence="7">UH-Tt-Lm1</strain>
    </source>
</reference>
<dbReference type="GO" id="GO:0004674">
    <property type="term" value="F:protein serine/threonine kinase activity"/>
    <property type="evidence" value="ECO:0007669"/>
    <property type="project" value="TreeGrafter"/>
</dbReference>
<evidence type="ECO:0000313" key="8">
    <source>
        <dbReference type="Proteomes" id="UP000736335"/>
    </source>
</evidence>
<comment type="caution">
    <text evidence="7">The sequence shown here is derived from an EMBL/GenBank/DDBJ whole genome shotgun (WGS) entry which is preliminary data.</text>
</comment>
<sequence length="535" mass="58554">MTSSGDDPRETPLGVVSRWQQLASMDRHSPEFVPLLASLTTEENRSLTMGLCGANARDALSIMDEVIGSDVVPSKYWHRALNIMRKLANNSGQVPARYQVDRRSLTVEAVVIANGISAEVRQGRLGGRTVAIRTLRNDRKVDKNKSQKLFCKESIMWMNFSHPNILQLIGVDIDSQTGQCSMISEMMSNGNIREYIRQNSANRHHLLEGVAAGLCYLHEHGIAHGDLKGSNILITNDTPPRACLADFGLATLAPSTEGATTTNTAGGTLLYMAPELLFPSKFGNQTARPTKPADVYALGMVIFEVLTGLQPFHERKWPLVEIFYHVMKGERPAKPSDAEQVGFGGGTWELVEECWKEEPTERPTAERVLTHLSTIAASSAAVGPTSEIPPENPLELDSSSEMQQLDCITAAIRHHTIAAISTVSPARTNNILSSPRVSSYISPVSSRGSGDVNRNVTSLVPFKPKTPPLFTSPTRKSPFQRSILAIKPQLKTKVSPKTPSRFGRLGWHGVLNKLTPKRAVGPPGPKTHKPRSRTE</sequence>
<name>A0A9P6H7N4_9AGAM</name>
<evidence type="ECO:0000256" key="4">
    <source>
        <dbReference type="ARBA" id="ARBA00022840"/>
    </source>
</evidence>
<keyword evidence="4" id="KW-0067">ATP-binding</keyword>
<reference evidence="7" key="2">
    <citation type="submission" date="2020-11" db="EMBL/GenBank/DDBJ databases">
        <authorList>
            <consortium name="DOE Joint Genome Institute"/>
            <person name="Kuo A."/>
            <person name="Miyauchi S."/>
            <person name="Kiss E."/>
            <person name="Drula E."/>
            <person name="Kohler A."/>
            <person name="Sanchez-Garcia M."/>
            <person name="Andreopoulos B."/>
            <person name="Barry K.W."/>
            <person name="Bonito G."/>
            <person name="Buee M."/>
            <person name="Carver A."/>
            <person name="Chen C."/>
            <person name="Cichocki N."/>
            <person name="Clum A."/>
            <person name="Culley D."/>
            <person name="Crous P.W."/>
            <person name="Fauchery L."/>
            <person name="Girlanda M."/>
            <person name="Hayes R."/>
            <person name="Keri Z."/>
            <person name="Labutti K."/>
            <person name="Lipzen A."/>
            <person name="Lombard V."/>
            <person name="Magnuson J."/>
            <person name="Maillard F."/>
            <person name="Morin E."/>
            <person name="Murat C."/>
            <person name="Nolan M."/>
            <person name="Ohm R."/>
            <person name="Pangilinan J."/>
            <person name="Pereira M."/>
            <person name="Perotto S."/>
            <person name="Peter M."/>
            <person name="Riley R."/>
            <person name="Sitrit Y."/>
            <person name="Stielow B."/>
            <person name="Szollosi G."/>
            <person name="Zifcakova L."/>
            <person name="Stursova M."/>
            <person name="Spatafora J.W."/>
            <person name="Tedersoo L."/>
            <person name="Vaario L.-M."/>
            <person name="Yamada A."/>
            <person name="Yan M."/>
            <person name="Wang P."/>
            <person name="Xu J."/>
            <person name="Bruns T."/>
            <person name="Baldrian P."/>
            <person name="Vilgalys R."/>
            <person name="Henrissat B."/>
            <person name="Grigoriev I.V."/>
            <person name="Hibbett D."/>
            <person name="Nagy L.G."/>
            <person name="Martin F.M."/>
        </authorList>
    </citation>
    <scope>NUCLEOTIDE SEQUENCE</scope>
    <source>
        <strain evidence="7">UH-Tt-Lm1</strain>
    </source>
</reference>
<evidence type="ECO:0000256" key="3">
    <source>
        <dbReference type="ARBA" id="ARBA00022777"/>
    </source>
</evidence>
<evidence type="ECO:0000256" key="5">
    <source>
        <dbReference type="SAM" id="MobiDB-lite"/>
    </source>
</evidence>
<dbReference type="Pfam" id="PF00069">
    <property type="entry name" value="Pkinase"/>
    <property type="match status" value="1"/>
</dbReference>
<keyword evidence="8" id="KW-1185">Reference proteome</keyword>
<dbReference type="SUPFAM" id="SSF56112">
    <property type="entry name" value="Protein kinase-like (PK-like)"/>
    <property type="match status" value="1"/>
</dbReference>
<dbReference type="PROSITE" id="PS00108">
    <property type="entry name" value="PROTEIN_KINASE_ST"/>
    <property type="match status" value="1"/>
</dbReference>
<dbReference type="AlphaFoldDB" id="A0A9P6H7N4"/>
<evidence type="ECO:0000256" key="2">
    <source>
        <dbReference type="ARBA" id="ARBA00022741"/>
    </source>
</evidence>
<dbReference type="InterPro" id="IPR000719">
    <property type="entry name" value="Prot_kinase_dom"/>
</dbReference>
<dbReference type="InterPro" id="IPR051681">
    <property type="entry name" value="Ser/Thr_Kinases-Pseudokinases"/>
</dbReference>
<feature type="region of interest" description="Disordered" evidence="5">
    <location>
        <begin position="494"/>
        <end position="535"/>
    </location>
</feature>
<organism evidence="7 8">
    <name type="scientific">Thelephora terrestris</name>
    <dbReference type="NCBI Taxonomy" id="56493"/>
    <lineage>
        <taxon>Eukaryota</taxon>
        <taxon>Fungi</taxon>
        <taxon>Dikarya</taxon>
        <taxon>Basidiomycota</taxon>
        <taxon>Agaricomycotina</taxon>
        <taxon>Agaricomycetes</taxon>
        <taxon>Thelephorales</taxon>
        <taxon>Thelephoraceae</taxon>
        <taxon>Thelephora</taxon>
    </lineage>
</organism>
<dbReference type="SMART" id="SM00220">
    <property type="entry name" value="S_TKc"/>
    <property type="match status" value="1"/>
</dbReference>
<dbReference type="PANTHER" id="PTHR44329:SF288">
    <property type="entry name" value="MITOGEN-ACTIVATED PROTEIN KINASE KINASE KINASE 20"/>
    <property type="match status" value="1"/>
</dbReference>
<dbReference type="Proteomes" id="UP000736335">
    <property type="component" value="Unassembled WGS sequence"/>
</dbReference>
<feature type="domain" description="Protein kinase" evidence="6">
    <location>
        <begin position="106"/>
        <end position="374"/>
    </location>
</feature>
<proteinExistence type="predicted"/>
<keyword evidence="3 7" id="KW-0418">Kinase</keyword>
<dbReference type="InterPro" id="IPR008271">
    <property type="entry name" value="Ser/Thr_kinase_AS"/>
</dbReference>
<evidence type="ECO:0000259" key="6">
    <source>
        <dbReference type="PROSITE" id="PS50011"/>
    </source>
</evidence>
<dbReference type="OrthoDB" id="10252171at2759"/>
<gene>
    <name evidence="7" type="ORF">BJ322DRAFT_1079821</name>
</gene>
<protein>
    <submittedName>
        <fullName evidence="7">Kinase-like domain-containing protein</fullName>
    </submittedName>
</protein>